<dbReference type="PANTHER" id="PTHR37937:SF1">
    <property type="entry name" value="CONJUGATIVE TRANSFER: DNA TRANSPORT"/>
    <property type="match status" value="1"/>
</dbReference>
<dbReference type="Pfam" id="PF12696">
    <property type="entry name" value="TraG-D_C"/>
    <property type="match status" value="1"/>
</dbReference>
<evidence type="ECO:0000256" key="2">
    <source>
        <dbReference type="ARBA" id="ARBA00022475"/>
    </source>
</evidence>
<dbReference type="InterPro" id="IPR027417">
    <property type="entry name" value="P-loop_NTPase"/>
</dbReference>
<dbReference type="PANTHER" id="PTHR37937">
    <property type="entry name" value="CONJUGATIVE TRANSFER: DNA TRANSPORT"/>
    <property type="match status" value="1"/>
</dbReference>
<dbReference type="SUPFAM" id="SSF52540">
    <property type="entry name" value="P-loop containing nucleoside triphosphate hydrolases"/>
    <property type="match status" value="1"/>
</dbReference>
<sequence>MFGRETRRRDRGGHTEETTVLLLTGALVIVLAVGWVALILGGWLAGRPTVASPLTGLVEVAAGERAWPWQSSVLALVMSIGALGAGRRWWLSAGRRSEIDAAARTMARPATISLAREADNLAAAERLLAAAPPDVRANPGPYLGETVSGGVGLYLPAELGATICAGTRTGKTMAWAVPFTLEAWGACLATSNKPDLYRHTLGERERRGRVWLCDLQGVTGTPQVTFWVNLLGQVKDLPSARKLASFFVSASTGSAAEAANARVDSYFDGGAQELLALYMLAAAVGRGDLLHVAEWLGRDQDQTPALILRHAGHDRAGERILESQALYARQRDGLYDMARRFLNALTDSGYARLVTPPRRRLLRAHEAENLGTGRAGIVVDNEFDDEIVHDLPEFTPADFVQSRGDTLYALSMKGADSATPLTAALVGQILEAALEIARARPDGRLRIPLTAVLDEAANCAQIGELPSYYTYAGGCGIAIITILQVLEQGEDLWGVNGLRTMRAQSVEIYGGGIAVLDYLEQWSRFVGDHDVADRSRSRGPGGTQKTLTWRAEPILTVSDLAALPKDRALIRLPGHKPLLVRKRWWTESPHAEAIAASLARFGGSGGTAATVTLTKPTDNGGDGDGREVWAW</sequence>
<gene>
    <name evidence="8" type="ORF">DFR74_115161</name>
</gene>
<dbReference type="CDD" id="cd01127">
    <property type="entry name" value="TrwB_TraG_TraD_VirD4"/>
    <property type="match status" value="1"/>
</dbReference>
<evidence type="ECO:0000313" key="9">
    <source>
        <dbReference type="Proteomes" id="UP000252586"/>
    </source>
</evidence>
<evidence type="ECO:0000256" key="3">
    <source>
        <dbReference type="ARBA" id="ARBA00022692"/>
    </source>
</evidence>
<comment type="caution">
    <text evidence="8">The sequence shown here is derived from an EMBL/GenBank/DDBJ whole genome shotgun (WGS) entry which is preliminary data.</text>
</comment>
<keyword evidence="4 6" id="KW-1133">Transmembrane helix</keyword>
<reference evidence="8 9" key="1">
    <citation type="submission" date="2018-06" db="EMBL/GenBank/DDBJ databases">
        <title>Genomic Encyclopedia of Type Strains, Phase IV (KMG-IV): sequencing the most valuable type-strain genomes for metagenomic binning, comparative biology and taxonomic classification.</title>
        <authorList>
            <person name="Goeker M."/>
        </authorList>
    </citation>
    <scope>NUCLEOTIDE SEQUENCE [LARGE SCALE GENOMIC DNA]</scope>
    <source>
        <strain evidence="8 9">DSM 44599</strain>
    </source>
</reference>
<accession>A0A366D5J3</accession>
<evidence type="ECO:0000256" key="5">
    <source>
        <dbReference type="ARBA" id="ARBA00023136"/>
    </source>
</evidence>
<dbReference type="InterPro" id="IPR032689">
    <property type="entry name" value="TraG-D_C"/>
</dbReference>
<keyword evidence="2" id="KW-1003">Cell membrane</keyword>
<dbReference type="Proteomes" id="UP000252586">
    <property type="component" value="Unassembled WGS sequence"/>
</dbReference>
<evidence type="ECO:0000259" key="7">
    <source>
        <dbReference type="Pfam" id="PF12696"/>
    </source>
</evidence>
<evidence type="ECO:0000256" key="1">
    <source>
        <dbReference type="ARBA" id="ARBA00004651"/>
    </source>
</evidence>
<evidence type="ECO:0000256" key="6">
    <source>
        <dbReference type="SAM" id="Phobius"/>
    </source>
</evidence>
<comment type="subcellular location">
    <subcellularLocation>
        <location evidence="1">Cell membrane</location>
        <topology evidence="1">Multi-pass membrane protein</topology>
    </subcellularLocation>
</comment>
<evidence type="ECO:0000256" key="4">
    <source>
        <dbReference type="ARBA" id="ARBA00022989"/>
    </source>
</evidence>
<dbReference type="AlphaFoldDB" id="A0A366D5J3"/>
<organism evidence="8 9">
    <name type="scientific">Nocardia puris</name>
    <dbReference type="NCBI Taxonomy" id="208602"/>
    <lineage>
        <taxon>Bacteria</taxon>
        <taxon>Bacillati</taxon>
        <taxon>Actinomycetota</taxon>
        <taxon>Actinomycetes</taxon>
        <taxon>Mycobacteriales</taxon>
        <taxon>Nocardiaceae</taxon>
        <taxon>Nocardia</taxon>
    </lineage>
</organism>
<dbReference type="STRING" id="1210090.GCA_001613185_03035"/>
<proteinExistence type="predicted"/>
<name>A0A366D5J3_9NOCA</name>
<keyword evidence="5 6" id="KW-0472">Membrane</keyword>
<dbReference type="GO" id="GO:0005886">
    <property type="term" value="C:plasma membrane"/>
    <property type="evidence" value="ECO:0007669"/>
    <property type="project" value="UniProtKB-SubCell"/>
</dbReference>
<dbReference type="EMBL" id="QNRE01000015">
    <property type="protein sequence ID" value="RBO85313.1"/>
    <property type="molecule type" value="Genomic_DNA"/>
</dbReference>
<feature type="transmembrane region" description="Helical" evidence="6">
    <location>
        <begin position="20"/>
        <end position="46"/>
    </location>
</feature>
<keyword evidence="3 6" id="KW-0812">Transmembrane</keyword>
<dbReference type="InterPro" id="IPR051539">
    <property type="entry name" value="T4SS-coupling_protein"/>
</dbReference>
<dbReference type="Gene3D" id="3.40.50.300">
    <property type="entry name" value="P-loop containing nucleotide triphosphate hydrolases"/>
    <property type="match status" value="1"/>
</dbReference>
<protein>
    <submittedName>
        <fullName evidence="8">TraM-binding TraD/TraG-like protein</fullName>
    </submittedName>
</protein>
<evidence type="ECO:0000313" key="8">
    <source>
        <dbReference type="EMBL" id="RBO85313.1"/>
    </source>
</evidence>
<keyword evidence="9" id="KW-1185">Reference proteome</keyword>
<feature type="domain" description="TraD/TraG TraM recognition site" evidence="7">
    <location>
        <begin position="448"/>
        <end position="565"/>
    </location>
</feature>